<dbReference type="Pfam" id="PF24859">
    <property type="entry name" value="FdhE_central"/>
    <property type="match status" value="1"/>
</dbReference>
<dbReference type="AlphaFoldDB" id="A0A0N0Z971"/>
<feature type="domain" description="FdhE N-terminal" evidence="5">
    <location>
        <begin position="24"/>
        <end position="188"/>
    </location>
</feature>
<dbReference type="InterPro" id="IPR056797">
    <property type="entry name" value="FdhE_central"/>
</dbReference>
<dbReference type="CDD" id="cd16341">
    <property type="entry name" value="FdhE"/>
    <property type="match status" value="1"/>
</dbReference>
<dbReference type="PANTHER" id="PTHR37689:SF1">
    <property type="entry name" value="PROTEIN FDHE"/>
    <property type="match status" value="1"/>
</dbReference>
<comment type="similarity">
    <text evidence="3 4">Belongs to the FdhE family.</text>
</comment>
<evidence type="ECO:0000256" key="3">
    <source>
        <dbReference type="ARBA" id="ARBA00061033"/>
    </source>
</evidence>
<dbReference type="HAMAP" id="MF_00611">
    <property type="entry name" value="FdeH"/>
    <property type="match status" value="1"/>
</dbReference>
<name>A0A0N0Z971_9GAMM</name>
<comment type="caution">
    <text evidence="8">The sequence shown here is derived from an EMBL/GenBank/DDBJ whole genome shotgun (WGS) entry which is preliminary data.</text>
</comment>
<organism evidence="8 9">
    <name type="scientific">Moellerella wisconsensis ATCC 35017</name>
    <dbReference type="NCBI Taxonomy" id="1354267"/>
    <lineage>
        <taxon>Bacteria</taxon>
        <taxon>Pseudomonadati</taxon>
        <taxon>Pseudomonadota</taxon>
        <taxon>Gammaproteobacteria</taxon>
        <taxon>Enterobacterales</taxon>
        <taxon>Morganellaceae</taxon>
        <taxon>Moellerella</taxon>
    </lineage>
</organism>
<reference evidence="8 9" key="1">
    <citation type="submission" date="2015-07" db="EMBL/GenBank/DDBJ databases">
        <title>ATOL: Assembling a taxonomically balanced genome-scale reconstruction of the evolutionary history of the Enterobacteriaceae.</title>
        <authorList>
            <person name="Plunkett G.III."/>
            <person name="Neeno-Eckwall E.C."/>
            <person name="Glasner J.D."/>
            <person name="Perna N.T."/>
        </authorList>
    </citation>
    <scope>NUCLEOTIDE SEQUENCE [LARGE SCALE GENOMIC DNA]</scope>
    <source>
        <strain evidence="8 9">ATCC 35017</strain>
    </source>
</reference>
<evidence type="ECO:0000256" key="1">
    <source>
        <dbReference type="ARBA" id="ARBA00004496"/>
    </source>
</evidence>
<evidence type="ECO:0000313" key="8">
    <source>
        <dbReference type="EMBL" id="KPD03987.1"/>
    </source>
</evidence>
<dbReference type="Proteomes" id="UP000053226">
    <property type="component" value="Unassembled WGS sequence"/>
</dbReference>
<keyword evidence="9" id="KW-1185">Reference proteome</keyword>
<dbReference type="PIRSF" id="PIRSF018296">
    <property type="entry name" value="Format_dh_formtn"/>
    <property type="match status" value="1"/>
</dbReference>
<dbReference type="NCBIfam" id="NF002925">
    <property type="entry name" value="PRK03564.1"/>
    <property type="match status" value="1"/>
</dbReference>
<feature type="domain" description="FdhE C-terminal" evidence="7">
    <location>
        <begin position="230"/>
        <end position="306"/>
    </location>
</feature>
<evidence type="ECO:0000259" key="6">
    <source>
        <dbReference type="Pfam" id="PF24859"/>
    </source>
</evidence>
<comment type="subcellular location">
    <subcellularLocation>
        <location evidence="1 4">Cytoplasm</location>
    </subcellularLocation>
</comment>
<dbReference type="Pfam" id="PF04216">
    <property type="entry name" value="FdhE_N"/>
    <property type="match status" value="1"/>
</dbReference>
<dbReference type="Gene3D" id="3.90.1670.10">
    <property type="entry name" value="FdhE-like domain"/>
    <property type="match status" value="1"/>
</dbReference>
<dbReference type="GO" id="GO:0008199">
    <property type="term" value="F:ferric iron binding"/>
    <property type="evidence" value="ECO:0007669"/>
    <property type="project" value="TreeGrafter"/>
</dbReference>
<dbReference type="SUPFAM" id="SSF144020">
    <property type="entry name" value="FdhE-like"/>
    <property type="match status" value="1"/>
</dbReference>
<proteinExistence type="inferred from homology"/>
<evidence type="ECO:0000259" key="5">
    <source>
        <dbReference type="Pfam" id="PF04216"/>
    </source>
</evidence>
<sequence length="311" mass="34986">MSIRIVPKEELGQDKLIEKGLGYIPPVLFPNLKSLYQRRAERLTELAEQNNPFANYLNFAADIAKAQQNAQHDNPLEIDMDNIFAQAKGSNKPPLDRKTFSRTGHWHKLLRSIIAELLPVVPEQVRATLENLNKASDNELEEMATALLNDDFIKVSSDKSIFIWAALSLYWSQMASLIPGKARAEYGEHRQFCPVCGSMPVSSVVQIGTSQGLRYLHCNLCETEWHVVRVKCSNCEQSRDLNYWSLDNENSAIKAESCGDCGSYLKILYQEKDAKVDAVADDLASIILDAKMEEEGFARSSINPFLFPGEE</sequence>
<dbReference type="GO" id="GO:0005829">
    <property type="term" value="C:cytosol"/>
    <property type="evidence" value="ECO:0007669"/>
    <property type="project" value="TreeGrafter"/>
</dbReference>
<keyword evidence="2 4" id="KW-0963">Cytoplasm</keyword>
<dbReference type="PANTHER" id="PTHR37689">
    <property type="entry name" value="PROTEIN FDHE"/>
    <property type="match status" value="1"/>
</dbReference>
<dbReference type="NCBIfam" id="TIGR01562">
    <property type="entry name" value="FdhE"/>
    <property type="match status" value="1"/>
</dbReference>
<dbReference type="RefSeq" id="WP_047255877.1">
    <property type="nucleotide sequence ID" value="NZ_CAWMUS010000006.1"/>
</dbReference>
<dbReference type="InterPro" id="IPR006452">
    <property type="entry name" value="Formate_DH_accessory"/>
</dbReference>
<evidence type="ECO:0000259" key="7">
    <source>
        <dbReference type="Pfam" id="PF24860"/>
    </source>
</evidence>
<dbReference type="OrthoDB" id="9794151at2"/>
<evidence type="ECO:0000313" key="9">
    <source>
        <dbReference type="Proteomes" id="UP000053226"/>
    </source>
</evidence>
<accession>A0A0N0Z971</accession>
<feature type="domain" description="FdhE central" evidence="6">
    <location>
        <begin position="192"/>
        <end position="229"/>
    </location>
</feature>
<dbReference type="InterPro" id="IPR024064">
    <property type="entry name" value="FdhE-like_sf"/>
</dbReference>
<dbReference type="InterPro" id="IPR056796">
    <property type="entry name" value="FdhE_C"/>
</dbReference>
<dbReference type="GO" id="GO:0051604">
    <property type="term" value="P:protein maturation"/>
    <property type="evidence" value="ECO:0007669"/>
    <property type="project" value="TreeGrafter"/>
</dbReference>
<dbReference type="FunFam" id="3.90.1670.10:FF:000001">
    <property type="entry name" value="Protein FdhE"/>
    <property type="match status" value="1"/>
</dbReference>
<dbReference type="Pfam" id="PF24860">
    <property type="entry name" value="FdhE_C"/>
    <property type="match status" value="1"/>
</dbReference>
<gene>
    <name evidence="4" type="primary">fdhE</name>
    <name evidence="8" type="ORF">M992_0584</name>
</gene>
<dbReference type="InterPro" id="IPR056774">
    <property type="entry name" value="FdhE_N"/>
</dbReference>
<comment type="function">
    <text evidence="4">Necessary for formate dehydrogenase activity.</text>
</comment>
<protein>
    <recommendedName>
        <fullName evidence="4">Protein FdhE homolog</fullName>
    </recommendedName>
</protein>
<evidence type="ECO:0000256" key="2">
    <source>
        <dbReference type="ARBA" id="ARBA00022490"/>
    </source>
</evidence>
<evidence type="ECO:0000256" key="4">
    <source>
        <dbReference type="HAMAP-Rule" id="MF_00611"/>
    </source>
</evidence>
<dbReference type="EMBL" id="LGAA01000006">
    <property type="protein sequence ID" value="KPD03987.1"/>
    <property type="molecule type" value="Genomic_DNA"/>
</dbReference>